<accession>A0A5C7ETF6</accession>
<dbReference type="InterPro" id="IPR052931">
    <property type="entry name" value="Prophage_regulatory_activator"/>
</dbReference>
<feature type="compositionally biased region" description="Low complexity" evidence="1">
    <location>
        <begin position="69"/>
        <end position="78"/>
    </location>
</feature>
<dbReference type="RefSeq" id="WP_147800430.1">
    <property type="nucleotide sequence ID" value="NZ_VPFL01000016.1"/>
</dbReference>
<dbReference type="AlphaFoldDB" id="A0A5C7ETF6"/>
<feature type="region of interest" description="Disordered" evidence="1">
    <location>
        <begin position="68"/>
        <end position="93"/>
    </location>
</feature>
<dbReference type="Proteomes" id="UP000321201">
    <property type="component" value="Unassembled WGS sequence"/>
</dbReference>
<evidence type="ECO:0000313" key="2">
    <source>
        <dbReference type="EMBL" id="TXF11219.1"/>
    </source>
</evidence>
<dbReference type="InterPro" id="IPR010260">
    <property type="entry name" value="AlpA"/>
</dbReference>
<dbReference type="PANTHER" id="PTHR36154:SF1">
    <property type="entry name" value="DNA-BINDING TRANSCRIPTIONAL ACTIVATOR ALPA"/>
    <property type="match status" value="1"/>
</dbReference>
<dbReference type="Gene3D" id="1.10.238.160">
    <property type="match status" value="1"/>
</dbReference>
<gene>
    <name evidence="2" type="ORF">FR698_11540</name>
</gene>
<organism evidence="2 3">
    <name type="scientific">Pelomicrobium methylotrophicum</name>
    <dbReference type="NCBI Taxonomy" id="2602750"/>
    <lineage>
        <taxon>Bacteria</taxon>
        <taxon>Pseudomonadati</taxon>
        <taxon>Pseudomonadota</taxon>
        <taxon>Hydrogenophilia</taxon>
        <taxon>Hydrogenophilia incertae sedis</taxon>
        <taxon>Pelomicrobium</taxon>
    </lineage>
</organism>
<proteinExistence type="predicted"/>
<keyword evidence="3" id="KW-1185">Reference proteome</keyword>
<dbReference type="SUPFAM" id="SSF46955">
    <property type="entry name" value="Putative DNA-binding domain"/>
    <property type="match status" value="1"/>
</dbReference>
<evidence type="ECO:0000313" key="3">
    <source>
        <dbReference type="Proteomes" id="UP000321201"/>
    </source>
</evidence>
<name>A0A5C7ETF6_9PROT</name>
<dbReference type="Pfam" id="PF05930">
    <property type="entry name" value="Phage_AlpA"/>
    <property type="match status" value="1"/>
</dbReference>
<sequence length="93" mass="10733">MRTIREDELKTLGRVLINRKQLLKIVPLSDRTIFNLEKRGEFPRRFTLTPRSVAWDLREVEAWIEARKAAAQQPKAPGRPSPRGRSCQPSPEA</sequence>
<dbReference type="EMBL" id="VPFL01000016">
    <property type="protein sequence ID" value="TXF11219.1"/>
    <property type="molecule type" value="Genomic_DNA"/>
</dbReference>
<dbReference type="InterPro" id="IPR009061">
    <property type="entry name" value="DNA-bd_dom_put_sf"/>
</dbReference>
<comment type="caution">
    <text evidence="2">The sequence shown here is derived from an EMBL/GenBank/DDBJ whole genome shotgun (WGS) entry which is preliminary data.</text>
</comment>
<protein>
    <submittedName>
        <fullName evidence="2">AlpA family phage regulatory protein</fullName>
    </submittedName>
</protein>
<dbReference type="OrthoDB" id="8455288at2"/>
<dbReference type="PANTHER" id="PTHR36154">
    <property type="entry name" value="DNA-BINDING TRANSCRIPTIONAL ACTIVATOR ALPA"/>
    <property type="match status" value="1"/>
</dbReference>
<reference evidence="2 3" key="1">
    <citation type="submission" date="2019-08" db="EMBL/GenBank/DDBJ databases">
        <title>Pelomicrobium methylotrophicum gen. nov., sp. nov. a moderately thermophilic, facultatively anaerobic, lithoautotrophic and methylotrophic bacterium isolated from a terrestrial mud volcano.</title>
        <authorList>
            <person name="Slobodkina G.B."/>
            <person name="Merkel A.Y."/>
            <person name="Slobodkin A.I."/>
        </authorList>
    </citation>
    <scope>NUCLEOTIDE SEQUENCE [LARGE SCALE GENOMIC DNA]</scope>
    <source>
        <strain evidence="2 3">SM250</strain>
    </source>
</reference>
<dbReference type="InParanoid" id="A0A5C7ETF6"/>
<evidence type="ECO:0000256" key="1">
    <source>
        <dbReference type="SAM" id="MobiDB-lite"/>
    </source>
</evidence>